<keyword evidence="1" id="KW-0812">Transmembrane</keyword>
<evidence type="ECO:0000313" key="2">
    <source>
        <dbReference type="EMBL" id="KAL3533635.1"/>
    </source>
</evidence>
<accession>A0ABD3AR35</accession>
<evidence type="ECO:0000313" key="3">
    <source>
        <dbReference type="Proteomes" id="UP001630127"/>
    </source>
</evidence>
<evidence type="ECO:0000256" key="1">
    <source>
        <dbReference type="SAM" id="Phobius"/>
    </source>
</evidence>
<feature type="transmembrane region" description="Helical" evidence="1">
    <location>
        <begin position="93"/>
        <end position="114"/>
    </location>
</feature>
<proteinExistence type="predicted"/>
<keyword evidence="1" id="KW-0472">Membrane</keyword>
<sequence>MDNDIGNSKNLNVTAIFFKSQLYPPYLKHQCCIISVAIFPSSFWSLFYHLRVDYGVHLTPSSANRTVKGVRYRTFESTLLFRGYKKRQTNNQLYHLLSFIFPSPFSYFFCILSFPKTNNPKKKKEQNPNFDIVLELEYKLCRRDF</sequence>
<name>A0ABD3AR35_9GENT</name>
<gene>
    <name evidence="2" type="ORF">ACH5RR_007156</name>
</gene>
<keyword evidence="1" id="KW-1133">Transmembrane helix</keyword>
<dbReference type="AlphaFoldDB" id="A0ABD3AR35"/>
<organism evidence="2 3">
    <name type="scientific">Cinchona calisaya</name>
    <dbReference type="NCBI Taxonomy" id="153742"/>
    <lineage>
        <taxon>Eukaryota</taxon>
        <taxon>Viridiplantae</taxon>
        <taxon>Streptophyta</taxon>
        <taxon>Embryophyta</taxon>
        <taxon>Tracheophyta</taxon>
        <taxon>Spermatophyta</taxon>
        <taxon>Magnoliopsida</taxon>
        <taxon>eudicotyledons</taxon>
        <taxon>Gunneridae</taxon>
        <taxon>Pentapetalae</taxon>
        <taxon>asterids</taxon>
        <taxon>lamiids</taxon>
        <taxon>Gentianales</taxon>
        <taxon>Rubiaceae</taxon>
        <taxon>Cinchonoideae</taxon>
        <taxon>Cinchoneae</taxon>
        <taxon>Cinchona</taxon>
    </lineage>
</organism>
<comment type="caution">
    <text evidence="2">The sequence shown here is derived from an EMBL/GenBank/DDBJ whole genome shotgun (WGS) entry which is preliminary data.</text>
</comment>
<dbReference type="Proteomes" id="UP001630127">
    <property type="component" value="Unassembled WGS sequence"/>
</dbReference>
<reference evidence="2 3" key="1">
    <citation type="submission" date="2024-11" db="EMBL/GenBank/DDBJ databases">
        <title>A near-complete genome assembly of Cinchona calisaya.</title>
        <authorList>
            <person name="Lian D.C."/>
            <person name="Zhao X.W."/>
            <person name="Wei L."/>
        </authorList>
    </citation>
    <scope>NUCLEOTIDE SEQUENCE [LARGE SCALE GENOMIC DNA]</scope>
    <source>
        <tissue evidence="2">Nenye</tissue>
    </source>
</reference>
<dbReference type="EMBL" id="JBJUIK010000003">
    <property type="protein sequence ID" value="KAL3533635.1"/>
    <property type="molecule type" value="Genomic_DNA"/>
</dbReference>
<keyword evidence="3" id="KW-1185">Reference proteome</keyword>
<protein>
    <submittedName>
        <fullName evidence="2">Uncharacterized protein</fullName>
    </submittedName>
</protein>